<dbReference type="RefSeq" id="WP_021920294.1">
    <property type="nucleotide sequence ID" value="NZ_CAKXKJ010000004.1"/>
</dbReference>
<sequence length="153" mass="15923">MRHCFRFFPAAVLLSLLVTACAPASSPDAPSLQATELGHGTSRTSVETQIQSGSLSSDNGAWLTLQVKNLGGTAILVTLDKDPETCITIEPGASGTLTTELSAVPSDHLFQLRAAQAGAELYAAHTLIQSTKKPAESVLPDSAGFPIRPQVPA</sequence>
<comment type="caution">
    <text evidence="3">The sequence shown here is derived from an EMBL/GenBank/DDBJ whole genome shotgun (WGS) entry which is preliminary data.</text>
</comment>
<dbReference type="GeneID" id="97994989"/>
<evidence type="ECO:0000256" key="1">
    <source>
        <dbReference type="SAM" id="MobiDB-lite"/>
    </source>
</evidence>
<name>A0A3E2B4Q4_9FIRM</name>
<reference evidence="3 4" key="1">
    <citation type="submission" date="2018-07" db="EMBL/GenBank/DDBJ databases">
        <title>GABA Modulating Bacteria of the Human Gut Microbiota.</title>
        <authorList>
            <person name="Strandwitz P."/>
            <person name="Kim K.H."/>
            <person name="Terekhova D."/>
            <person name="Liu J.K."/>
            <person name="Sharma A."/>
            <person name="Levering J."/>
            <person name="Mcdonald D."/>
            <person name="Dietrich D."/>
            <person name="Ramadhar T.R."/>
            <person name="Lekbua A."/>
            <person name="Mroue N."/>
            <person name="Liston C."/>
            <person name="Stewart E.J."/>
            <person name="Dubin M.J."/>
            <person name="Zengler K."/>
            <person name="Knight R."/>
            <person name="Gilbert J.A."/>
            <person name="Clardy J."/>
            <person name="Lewis K."/>
        </authorList>
    </citation>
    <scope>NUCLEOTIDE SEQUENCE [LARGE SCALE GENOMIC DNA]</scope>
    <source>
        <strain evidence="3 4">KLE1738</strain>
    </source>
</reference>
<keyword evidence="4" id="KW-1185">Reference proteome</keyword>
<feature type="region of interest" description="Disordered" evidence="1">
    <location>
        <begin position="133"/>
        <end position="153"/>
    </location>
</feature>
<organism evidence="3 4">
    <name type="scientific">Evtepia gabavorous</name>
    <dbReference type="NCBI Taxonomy" id="2211183"/>
    <lineage>
        <taxon>Bacteria</taxon>
        <taxon>Bacillati</taxon>
        <taxon>Bacillota</taxon>
        <taxon>Clostridia</taxon>
        <taxon>Eubacteriales</taxon>
        <taxon>Evtepia</taxon>
    </lineage>
</organism>
<keyword evidence="2" id="KW-0732">Signal</keyword>
<accession>A0A3E2B4Q4</accession>
<protein>
    <submittedName>
        <fullName evidence="3">Uncharacterized protein</fullName>
    </submittedName>
</protein>
<proteinExistence type="predicted"/>
<evidence type="ECO:0000313" key="4">
    <source>
        <dbReference type="Proteomes" id="UP000260649"/>
    </source>
</evidence>
<dbReference type="Proteomes" id="UP000260649">
    <property type="component" value="Unassembled WGS sequence"/>
</dbReference>
<dbReference type="PROSITE" id="PS51257">
    <property type="entry name" value="PROKAR_LIPOPROTEIN"/>
    <property type="match status" value="1"/>
</dbReference>
<feature type="chain" id="PRO_5017649580" evidence="2">
    <location>
        <begin position="25"/>
        <end position="153"/>
    </location>
</feature>
<feature type="signal peptide" evidence="2">
    <location>
        <begin position="1"/>
        <end position="24"/>
    </location>
</feature>
<evidence type="ECO:0000313" key="3">
    <source>
        <dbReference type="EMBL" id="RFT06956.1"/>
    </source>
</evidence>
<dbReference type="AlphaFoldDB" id="A0A3E2B4Q4"/>
<evidence type="ECO:0000256" key="2">
    <source>
        <dbReference type="SAM" id="SignalP"/>
    </source>
</evidence>
<gene>
    <name evidence="3" type="ORF">DV520_04455</name>
</gene>
<dbReference type="EMBL" id="QQRQ01000005">
    <property type="protein sequence ID" value="RFT06956.1"/>
    <property type="molecule type" value="Genomic_DNA"/>
</dbReference>